<evidence type="ECO:0000313" key="2">
    <source>
        <dbReference type="EMBL" id="CAA7038407.1"/>
    </source>
</evidence>
<feature type="region of interest" description="Disordered" evidence="1">
    <location>
        <begin position="1"/>
        <end position="29"/>
    </location>
</feature>
<feature type="region of interest" description="Disordered" evidence="1">
    <location>
        <begin position="72"/>
        <end position="109"/>
    </location>
</feature>
<evidence type="ECO:0000313" key="3">
    <source>
        <dbReference type="EMBL" id="CAA7042027.1"/>
    </source>
</evidence>
<dbReference type="EMBL" id="CACVBM020001260">
    <property type="protein sequence ID" value="CAA7042027.1"/>
    <property type="molecule type" value="Genomic_DNA"/>
</dbReference>
<proteinExistence type="predicted"/>
<reference evidence="2 4" key="1">
    <citation type="submission" date="2020-01" db="EMBL/GenBank/DDBJ databases">
        <authorList>
            <person name="Mishra B."/>
        </authorList>
    </citation>
    <scope>NUCLEOTIDE SEQUENCE [LARGE SCALE GENOMIC DNA]</scope>
</reference>
<dbReference type="AlphaFoldDB" id="A0A6D2JBW1"/>
<sequence>MVQTTKLSHLRVSTPPARPKPPLKPPDPPDLQPYFQALAYFPFLDPRLLFQPPPASRVLLRHFSASPPFSAAARSLSKNTSRRQPKWNFNLRRHKAYPRGSGRSDRDLFCSSENHRDLDVQARGRKDCSSDLTMKIN</sequence>
<dbReference type="EMBL" id="CACVBM020001193">
    <property type="protein sequence ID" value="CAA7038407.1"/>
    <property type="molecule type" value="Genomic_DNA"/>
</dbReference>
<feature type="compositionally biased region" description="Basic residues" evidence="1">
    <location>
        <begin position="80"/>
        <end position="97"/>
    </location>
</feature>
<protein>
    <submittedName>
        <fullName evidence="2">Uncharacterized protein</fullName>
    </submittedName>
</protein>
<keyword evidence="4" id="KW-1185">Reference proteome</keyword>
<accession>A0A6D2JBW1</accession>
<evidence type="ECO:0000313" key="4">
    <source>
        <dbReference type="Proteomes" id="UP000467841"/>
    </source>
</evidence>
<name>A0A6D2JBW1_9BRAS</name>
<organism evidence="2 4">
    <name type="scientific">Microthlaspi erraticum</name>
    <dbReference type="NCBI Taxonomy" id="1685480"/>
    <lineage>
        <taxon>Eukaryota</taxon>
        <taxon>Viridiplantae</taxon>
        <taxon>Streptophyta</taxon>
        <taxon>Embryophyta</taxon>
        <taxon>Tracheophyta</taxon>
        <taxon>Spermatophyta</taxon>
        <taxon>Magnoliopsida</taxon>
        <taxon>eudicotyledons</taxon>
        <taxon>Gunneridae</taxon>
        <taxon>Pentapetalae</taxon>
        <taxon>rosids</taxon>
        <taxon>malvids</taxon>
        <taxon>Brassicales</taxon>
        <taxon>Brassicaceae</taxon>
        <taxon>Coluteocarpeae</taxon>
        <taxon>Microthlaspi</taxon>
    </lineage>
</organism>
<gene>
    <name evidence="2" type="ORF">MERR_LOCUS25642</name>
    <name evidence="3" type="ORF">MERR_LOCUS29262</name>
</gene>
<dbReference type="Proteomes" id="UP000467841">
    <property type="component" value="Unassembled WGS sequence"/>
</dbReference>
<evidence type="ECO:0000256" key="1">
    <source>
        <dbReference type="SAM" id="MobiDB-lite"/>
    </source>
</evidence>
<feature type="compositionally biased region" description="Pro residues" evidence="1">
    <location>
        <begin position="16"/>
        <end position="29"/>
    </location>
</feature>